<feature type="region of interest" description="Disordered" evidence="1">
    <location>
        <begin position="134"/>
        <end position="153"/>
    </location>
</feature>
<gene>
    <name evidence="2" type="ORF">MGL_2174</name>
</gene>
<sequence length="153" mass="17015">MQSTCTWQPALKPGTLPVYDEALKHIEHDSAALRDQIAKEKQQADMSSTDVQERVYALEVASDINQPSVRAQFRRGTYSMEKPVFRHMREQAWRQGGALNRLIERIRNMHVLPDVVPKITPTVDLEVLFGSGRGIGDHGGQGGSTLASTRSCS</sequence>
<feature type="compositionally biased region" description="Gly residues" evidence="1">
    <location>
        <begin position="134"/>
        <end position="143"/>
    </location>
</feature>
<dbReference type="AlphaFoldDB" id="A8Q297"/>
<reference evidence="2 3" key="1">
    <citation type="journal article" date="2007" name="Proc. Natl. Acad. Sci. U.S.A.">
        <title>Dandruff-associated Malassezia genomes reveal convergent and divergent virulence traits shared with plant and human fungal pathogens.</title>
        <authorList>
            <person name="Xu J."/>
            <person name="Saunders C.W."/>
            <person name="Hu P."/>
            <person name="Grant R.A."/>
            <person name="Boekhout T."/>
            <person name="Kuramae E.E."/>
            <person name="Kronstad J.W."/>
            <person name="Deangelis Y.M."/>
            <person name="Reeder N.L."/>
            <person name="Johnstone K.R."/>
            <person name="Leland M."/>
            <person name="Fieno A.M."/>
            <person name="Begley W.M."/>
            <person name="Sun Y."/>
            <person name="Lacey M.P."/>
            <person name="Chaudhary T."/>
            <person name="Keough T."/>
            <person name="Chu L."/>
            <person name="Sears R."/>
            <person name="Yuan B."/>
            <person name="Dawson T.L.Jr."/>
        </authorList>
    </citation>
    <scope>NUCLEOTIDE SEQUENCE [LARGE SCALE GENOMIC DNA]</scope>
    <source>
        <strain evidence="3">ATCC MYA-4612 / CBS 7966</strain>
    </source>
</reference>
<feature type="compositionally biased region" description="Polar residues" evidence="1">
    <location>
        <begin position="144"/>
        <end position="153"/>
    </location>
</feature>
<dbReference type="Gene3D" id="1.20.58.1180">
    <property type="match status" value="1"/>
</dbReference>
<comment type="caution">
    <text evidence="2">The sequence shown here is derived from an EMBL/GenBank/DDBJ whole genome shotgun (WGS) entry which is preliminary data.</text>
</comment>
<dbReference type="STRING" id="425265.A8Q297"/>
<keyword evidence="3" id="KW-1185">Reference proteome</keyword>
<accession>A8Q297</accession>
<evidence type="ECO:0000256" key="1">
    <source>
        <dbReference type="SAM" id="MobiDB-lite"/>
    </source>
</evidence>
<dbReference type="OrthoDB" id="2153661at2759"/>
<proteinExistence type="predicted"/>
<evidence type="ECO:0000313" key="2">
    <source>
        <dbReference type="EMBL" id="EDP43506.1"/>
    </source>
</evidence>
<dbReference type="InterPro" id="IPR036610">
    <property type="entry name" value="PEBP-like_sf"/>
</dbReference>
<dbReference type="KEGG" id="mgl:MGL_2174"/>
<name>A8Q297_MALGO</name>
<evidence type="ECO:0000313" key="3">
    <source>
        <dbReference type="Proteomes" id="UP000008837"/>
    </source>
</evidence>
<dbReference type="Gene3D" id="3.90.280.10">
    <property type="entry name" value="PEBP-like"/>
    <property type="match status" value="1"/>
</dbReference>
<dbReference type="RefSeq" id="XP_001730720.1">
    <property type="nucleotide sequence ID" value="XM_001730668.1"/>
</dbReference>
<protein>
    <submittedName>
        <fullName evidence="2">Uncharacterized protein</fullName>
    </submittedName>
</protein>
<dbReference type="EMBL" id="AAYY01000007">
    <property type="protein sequence ID" value="EDP43506.1"/>
    <property type="molecule type" value="Genomic_DNA"/>
</dbReference>
<dbReference type="Proteomes" id="UP000008837">
    <property type="component" value="Unassembled WGS sequence"/>
</dbReference>
<dbReference type="VEuPathDB" id="FungiDB:MGL_2174"/>
<dbReference type="InParanoid" id="A8Q297"/>
<dbReference type="GeneID" id="5855026"/>
<organism evidence="2 3">
    <name type="scientific">Malassezia globosa (strain ATCC MYA-4612 / CBS 7966)</name>
    <name type="common">Dandruff-associated fungus</name>
    <dbReference type="NCBI Taxonomy" id="425265"/>
    <lineage>
        <taxon>Eukaryota</taxon>
        <taxon>Fungi</taxon>
        <taxon>Dikarya</taxon>
        <taxon>Basidiomycota</taxon>
        <taxon>Ustilaginomycotina</taxon>
        <taxon>Malasseziomycetes</taxon>
        <taxon>Malasseziales</taxon>
        <taxon>Malasseziaceae</taxon>
        <taxon>Malassezia</taxon>
    </lineage>
</organism>